<reference evidence="11" key="2">
    <citation type="submission" date="2015-06" db="UniProtKB">
        <authorList>
            <consortium name="EnsemblMetazoa"/>
        </authorList>
    </citation>
    <scope>IDENTIFICATION</scope>
</reference>
<dbReference type="GO" id="GO:0005739">
    <property type="term" value="C:mitochondrion"/>
    <property type="evidence" value="ECO:0007669"/>
    <property type="project" value="TreeGrafter"/>
</dbReference>
<evidence type="ECO:0000256" key="7">
    <source>
        <dbReference type="ARBA" id="ARBA00049197"/>
    </source>
</evidence>
<evidence type="ECO:0000313" key="11">
    <source>
        <dbReference type="EnsemblMetazoa" id="tetur17g01780.1"/>
    </source>
</evidence>
<dbReference type="PIRSF" id="PIRSF000103">
    <property type="entry name" value="HIBADH"/>
    <property type="match status" value="1"/>
</dbReference>
<organism evidence="11 12">
    <name type="scientific">Tetranychus urticae</name>
    <name type="common">Two-spotted spider mite</name>
    <dbReference type="NCBI Taxonomy" id="32264"/>
    <lineage>
        <taxon>Eukaryota</taxon>
        <taxon>Metazoa</taxon>
        <taxon>Ecdysozoa</taxon>
        <taxon>Arthropoda</taxon>
        <taxon>Chelicerata</taxon>
        <taxon>Arachnida</taxon>
        <taxon>Acari</taxon>
        <taxon>Acariformes</taxon>
        <taxon>Trombidiformes</taxon>
        <taxon>Prostigmata</taxon>
        <taxon>Eleutherengona</taxon>
        <taxon>Raphignathae</taxon>
        <taxon>Tetranychoidea</taxon>
        <taxon>Tetranychidae</taxon>
        <taxon>Tetranychus</taxon>
    </lineage>
</organism>
<dbReference type="SUPFAM" id="SSF48179">
    <property type="entry name" value="6-phosphogluconate dehydrogenase C-terminal domain-like"/>
    <property type="match status" value="1"/>
</dbReference>
<dbReference type="InterPro" id="IPR011548">
    <property type="entry name" value="HIBADH"/>
</dbReference>
<dbReference type="EMBL" id="CAEY01000339">
    <property type="status" value="NOT_ANNOTATED_CDS"/>
    <property type="molecule type" value="Genomic_DNA"/>
</dbReference>
<dbReference type="GO" id="GO:0050661">
    <property type="term" value="F:NADP binding"/>
    <property type="evidence" value="ECO:0007669"/>
    <property type="project" value="InterPro"/>
</dbReference>
<dbReference type="GO" id="GO:0008442">
    <property type="term" value="F:3-hydroxyisobutyrate dehydrogenase activity"/>
    <property type="evidence" value="ECO:0007669"/>
    <property type="project" value="UniProtKB-EC"/>
</dbReference>
<dbReference type="Gene3D" id="1.10.1040.10">
    <property type="entry name" value="N-(1-d-carboxylethyl)-l-norvaline Dehydrogenase, domain 2"/>
    <property type="match status" value="1"/>
</dbReference>
<evidence type="ECO:0000256" key="1">
    <source>
        <dbReference type="ARBA" id="ARBA00005109"/>
    </source>
</evidence>
<name>T1KPU7_TETUR</name>
<feature type="active site" evidence="8">
    <location>
        <position position="195"/>
    </location>
</feature>
<sequence>MITLRSIVKLTSKSLNQGLHFQKCQAHVGWIGLGFMGTPMANHLINKGNSLVVYDINSAAVEQFKAKGAVVASSPAEVAEKCDRVFTMVPADPYVIEVFSGSNGLLTKAKKGTILMDCSTVHPNTSKKLLQLSNDAGVDFLDTPVAGAVPAANAGTLTFMCGGKADLVKKVESLLLCMGRRVIHCGDTGAGSAAKICNNMMLAISMIGTSETLALAQGLGIDPKMMTEILNISSGRTWCSDTYNPVPGIMENVPSARDYKPGFKVELIAKDLGISQSCASLTDAPTPMGALALSIYKAMTNNGHGERDFSYAYQFLLKKVAGGVRKS</sequence>
<dbReference type="EC" id="1.1.1.31" evidence="3"/>
<evidence type="ECO:0000256" key="4">
    <source>
        <dbReference type="ARBA" id="ARBA00022456"/>
    </source>
</evidence>
<dbReference type="InterPro" id="IPR015815">
    <property type="entry name" value="HIBADH-related"/>
</dbReference>
<proteinExistence type="inferred from homology"/>
<comment type="pathway">
    <text evidence="1">Amino-acid degradation; L-valine degradation.</text>
</comment>
<dbReference type="GO" id="GO:0006574">
    <property type="term" value="P:L-valine catabolic process"/>
    <property type="evidence" value="ECO:0007669"/>
    <property type="project" value="UniProtKB-UniPathway"/>
</dbReference>
<evidence type="ECO:0000313" key="12">
    <source>
        <dbReference type="Proteomes" id="UP000015104"/>
    </source>
</evidence>
<evidence type="ECO:0000256" key="2">
    <source>
        <dbReference type="ARBA" id="ARBA00006013"/>
    </source>
</evidence>
<keyword evidence="12" id="KW-1185">Reference proteome</keyword>
<dbReference type="Proteomes" id="UP000015104">
    <property type="component" value="Unassembled WGS sequence"/>
</dbReference>
<dbReference type="UniPathway" id="UPA00362"/>
<dbReference type="Pfam" id="PF03446">
    <property type="entry name" value="NAD_binding_2"/>
    <property type="match status" value="1"/>
</dbReference>
<dbReference type="NCBIfam" id="TIGR01692">
    <property type="entry name" value="HIBADH"/>
    <property type="match status" value="1"/>
</dbReference>
<dbReference type="OMA" id="MGKKVWH"/>
<dbReference type="InterPro" id="IPR008927">
    <property type="entry name" value="6-PGluconate_DH-like_C_sf"/>
</dbReference>
<dbReference type="InterPro" id="IPR013328">
    <property type="entry name" value="6PGD_dom2"/>
</dbReference>
<keyword evidence="6" id="KW-0520">NAD</keyword>
<dbReference type="FunFam" id="1.10.1040.10:FF:000006">
    <property type="entry name" value="3-hydroxyisobutyrate dehydrogenase"/>
    <property type="match status" value="1"/>
</dbReference>
<dbReference type="SUPFAM" id="SSF51735">
    <property type="entry name" value="NAD(P)-binding Rossmann-fold domains"/>
    <property type="match status" value="1"/>
</dbReference>
<dbReference type="AlphaFoldDB" id="T1KPU7"/>
<protein>
    <recommendedName>
        <fullName evidence="3">3-hydroxyisobutyrate dehydrogenase</fullName>
        <ecNumber evidence="3">1.1.1.31</ecNumber>
    </recommendedName>
</protein>
<evidence type="ECO:0000256" key="3">
    <source>
        <dbReference type="ARBA" id="ARBA00012991"/>
    </source>
</evidence>
<feature type="domain" description="6-phosphogluconate dehydrogenase NADP-binding" evidence="9">
    <location>
        <begin position="28"/>
        <end position="186"/>
    </location>
</feature>
<dbReference type="HOGENOM" id="CLU_035117_6_0_1"/>
<dbReference type="InterPro" id="IPR036291">
    <property type="entry name" value="NAD(P)-bd_dom_sf"/>
</dbReference>
<dbReference type="PANTHER" id="PTHR22981">
    <property type="entry name" value="3-HYDROXYISOBUTYRATE DEHYDROGENASE-RELATED"/>
    <property type="match status" value="1"/>
</dbReference>
<reference evidence="12" key="1">
    <citation type="submission" date="2011-08" db="EMBL/GenBank/DDBJ databases">
        <authorList>
            <person name="Rombauts S."/>
        </authorList>
    </citation>
    <scope>NUCLEOTIDE SEQUENCE</scope>
    <source>
        <strain evidence="12">London</strain>
    </source>
</reference>
<keyword evidence="4" id="KW-0101">Branched-chain amino acid catabolism</keyword>
<evidence type="ECO:0000256" key="8">
    <source>
        <dbReference type="PIRSR" id="PIRSR000103-1"/>
    </source>
</evidence>
<dbReference type="InterPro" id="IPR029154">
    <property type="entry name" value="HIBADH-like_NADP-bd"/>
</dbReference>
<dbReference type="OrthoDB" id="435038at2759"/>
<evidence type="ECO:0000256" key="6">
    <source>
        <dbReference type="ARBA" id="ARBA00023027"/>
    </source>
</evidence>
<evidence type="ECO:0000256" key="5">
    <source>
        <dbReference type="ARBA" id="ARBA00023002"/>
    </source>
</evidence>
<dbReference type="EnsemblMetazoa" id="tetur17g01780.1">
    <property type="protein sequence ID" value="tetur17g01780.1"/>
    <property type="gene ID" value="tetur17g01780"/>
</dbReference>
<dbReference type="eggNOG" id="KOG0409">
    <property type="taxonomic scope" value="Eukaryota"/>
</dbReference>
<gene>
    <name evidence="11" type="primary">107366149</name>
</gene>
<dbReference type="Pfam" id="PF14833">
    <property type="entry name" value="NAD_binding_11"/>
    <property type="match status" value="1"/>
</dbReference>
<dbReference type="GO" id="GO:0051287">
    <property type="term" value="F:NAD binding"/>
    <property type="evidence" value="ECO:0007669"/>
    <property type="project" value="InterPro"/>
</dbReference>
<dbReference type="KEGG" id="tut:107366149"/>
<dbReference type="PANTHER" id="PTHR22981:SF7">
    <property type="entry name" value="3-HYDROXYISOBUTYRATE DEHYDROGENASE, MITOCHONDRIAL"/>
    <property type="match status" value="1"/>
</dbReference>
<keyword evidence="5" id="KW-0560">Oxidoreductase</keyword>
<feature type="domain" description="3-hydroxyisobutyrate dehydrogenase-like NAD-binding" evidence="10">
    <location>
        <begin position="189"/>
        <end position="315"/>
    </location>
</feature>
<comment type="similarity">
    <text evidence="2">Belongs to the HIBADH-related family. 3-hydroxyisobutyrate dehydrogenase subfamily.</text>
</comment>
<evidence type="ECO:0000259" key="10">
    <source>
        <dbReference type="Pfam" id="PF14833"/>
    </source>
</evidence>
<dbReference type="InterPro" id="IPR006115">
    <property type="entry name" value="6PGDH_NADP-bd"/>
</dbReference>
<dbReference type="Gene3D" id="3.40.50.720">
    <property type="entry name" value="NAD(P)-binding Rossmann-like Domain"/>
    <property type="match status" value="1"/>
</dbReference>
<dbReference type="STRING" id="32264.T1KPU7"/>
<accession>T1KPU7</accession>
<evidence type="ECO:0000259" key="9">
    <source>
        <dbReference type="Pfam" id="PF03446"/>
    </source>
</evidence>
<comment type="catalytic activity">
    <reaction evidence="7">
        <text>3-hydroxy-2-methylpropanoate + NAD(+) = 2-methyl-3-oxopropanoate + NADH + H(+)</text>
        <dbReference type="Rhea" id="RHEA:17681"/>
        <dbReference type="ChEBI" id="CHEBI:11805"/>
        <dbReference type="ChEBI" id="CHEBI:15378"/>
        <dbReference type="ChEBI" id="CHEBI:57540"/>
        <dbReference type="ChEBI" id="CHEBI:57700"/>
        <dbReference type="ChEBI" id="CHEBI:57945"/>
        <dbReference type="EC" id="1.1.1.31"/>
    </reaction>
</comment>